<protein>
    <submittedName>
        <fullName evidence="2">PEP-CTERM sorting domain-containing protein</fullName>
    </submittedName>
</protein>
<keyword evidence="3" id="KW-1185">Reference proteome</keyword>
<organism evidence="2 3">
    <name type="scientific">Paludibaculum fermentans</name>
    <dbReference type="NCBI Taxonomy" id="1473598"/>
    <lineage>
        <taxon>Bacteria</taxon>
        <taxon>Pseudomonadati</taxon>
        <taxon>Acidobacteriota</taxon>
        <taxon>Terriglobia</taxon>
        <taxon>Bryobacterales</taxon>
        <taxon>Bryobacteraceae</taxon>
        <taxon>Paludibaculum</taxon>
    </lineage>
</organism>
<feature type="chain" id="PRO_5032467478" evidence="1">
    <location>
        <begin position="20"/>
        <end position="283"/>
    </location>
</feature>
<gene>
    <name evidence="2" type="ORF">IRI77_31075</name>
</gene>
<feature type="signal peptide" evidence="1">
    <location>
        <begin position="1"/>
        <end position="19"/>
    </location>
</feature>
<accession>A0A7S7SIM0</accession>
<dbReference type="Proteomes" id="UP000593892">
    <property type="component" value="Chromosome"/>
</dbReference>
<evidence type="ECO:0000313" key="3">
    <source>
        <dbReference type="Proteomes" id="UP000593892"/>
    </source>
</evidence>
<dbReference type="RefSeq" id="WP_194448841.1">
    <property type="nucleotide sequence ID" value="NZ_CP063849.1"/>
</dbReference>
<name>A0A7S7SIM0_PALFE</name>
<dbReference type="NCBIfam" id="TIGR02595">
    <property type="entry name" value="PEP_CTERM"/>
    <property type="match status" value="1"/>
</dbReference>
<dbReference type="EMBL" id="CP063849">
    <property type="protein sequence ID" value="QOY87172.1"/>
    <property type="molecule type" value="Genomic_DNA"/>
</dbReference>
<proteinExistence type="predicted"/>
<evidence type="ECO:0000313" key="2">
    <source>
        <dbReference type="EMBL" id="QOY87172.1"/>
    </source>
</evidence>
<dbReference type="AlphaFoldDB" id="A0A7S7SIM0"/>
<evidence type="ECO:0000256" key="1">
    <source>
        <dbReference type="SAM" id="SignalP"/>
    </source>
</evidence>
<sequence>MRVLSIIAACTLSAAGLSAAPISYIDLFGNQVFTQTTDGSASAAGAYLGTNVYLQNAGDFTSATFTPPGGIATNMPAGSPTTFYYGSTLFADLATMDAAYAPGVYAYDSAGPGGNPDAPSNVTVTRPANAYGTATPYLTNFSSLVNMNPAAGLMVNWDSFAGALNPTNDPKAPDSLSFVFFTVTRNSDSATVFDASFLPGTTTSAFLAANTLAGNTAYTFSLVFSNRMIGTTTSGTTDFGPLFGFDLRTGGTFTTGDAVATPEPYSLGLVFSGLVLIALRRRK</sequence>
<dbReference type="InterPro" id="IPR013424">
    <property type="entry name" value="Ice-binding_C"/>
</dbReference>
<reference evidence="2 3" key="1">
    <citation type="submission" date="2020-10" db="EMBL/GenBank/DDBJ databases">
        <title>Complete genome sequence of Paludibaculum fermentans P105T, a facultatively anaerobic acidobacterium capable of dissimilatory Fe(III) reduction.</title>
        <authorList>
            <person name="Dedysh S.N."/>
            <person name="Beletsky A.V."/>
            <person name="Kulichevskaya I.S."/>
            <person name="Mardanov A.V."/>
            <person name="Ravin N.V."/>
        </authorList>
    </citation>
    <scope>NUCLEOTIDE SEQUENCE [LARGE SCALE GENOMIC DNA]</scope>
    <source>
        <strain evidence="2 3">P105</strain>
    </source>
</reference>
<keyword evidence="1" id="KW-0732">Signal</keyword>
<dbReference type="KEGG" id="pfer:IRI77_31075"/>